<evidence type="ECO:0000259" key="8">
    <source>
        <dbReference type="PROSITE" id="PS51864"/>
    </source>
</evidence>
<dbReference type="GO" id="GO:0006508">
    <property type="term" value="P:proteolysis"/>
    <property type="evidence" value="ECO:0007669"/>
    <property type="project" value="UniProtKB-KW"/>
</dbReference>
<evidence type="ECO:0000256" key="5">
    <source>
        <dbReference type="ARBA" id="ARBA00023049"/>
    </source>
</evidence>
<keyword evidence="7" id="KW-0732">Signal</keyword>
<sequence>MRLYLLLVFLFISAVVSLQTDFILPQRRRYFGNGELKIPQNFEQTDKYQNITLWFILNLTRREYRELKRALNSLNITHDIPKDDLVARQRDIEGGLFEGDIKFNEPLLDKVWHLKPRRRLSERAITRWEISKWPNAIVPYLIDSSVGLRTKDRIYRAMNHISSKTCVTFVERNDEENYVLFESRNYMCASNVGMQGRGEQIISVRFCDNRGMIIHEICHALGFWHEQSRPDRSQYVRILWENIVPEKRVNFARHTQTSINSLGVSYDLGSIMHYGLKAFSVNGKPTMEVLTNFSGKVGQRSGLSVKDREQLNILYNCPSHYLATSPPTMPATTTTTTPPIYIQTNTPIALKSADTNQWPLCYGPKCFANGCPGKIFKEKNINKCPSNIFALELVGTFAGTDPSNIRNGNLVVLKRKYRGRESETGVKWIYCERTHCFVTDYCDRNGQFDMSHCHQQVMKITVEGKSVGESIESNDVIRLQYHDPTATNDNIEIFSCFDNKGPTDRCSKQTPCDVNNEPQTCQQTRFHIIKIPIDT</sequence>
<comment type="cofactor">
    <cofactor evidence="6 7">
        <name>Zn(2+)</name>
        <dbReference type="ChEBI" id="CHEBI:29105"/>
    </cofactor>
    <text evidence="6 7">Binds 1 zinc ion per subunit.</text>
</comment>
<dbReference type="EMBL" id="JAKMXF010000288">
    <property type="protein sequence ID" value="KAI6653311.1"/>
    <property type="molecule type" value="Genomic_DNA"/>
</dbReference>
<evidence type="ECO:0000256" key="3">
    <source>
        <dbReference type="ARBA" id="ARBA00022801"/>
    </source>
</evidence>
<dbReference type="GO" id="GO:0004222">
    <property type="term" value="F:metalloendopeptidase activity"/>
    <property type="evidence" value="ECO:0007669"/>
    <property type="project" value="UniProtKB-UniRule"/>
</dbReference>
<organism evidence="9 10">
    <name type="scientific">Oopsacas minuta</name>
    <dbReference type="NCBI Taxonomy" id="111878"/>
    <lineage>
        <taxon>Eukaryota</taxon>
        <taxon>Metazoa</taxon>
        <taxon>Porifera</taxon>
        <taxon>Hexactinellida</taxon>
        <taxon>Hexasterophora</taxon>
        <taxon>Lyssacinosida</taxon>
        <taxon>Leucopsacidae</taxon>
        <taxon>Oopsacas</taxon>
    </lineage>
</organism>
<dbReference type="PANTHER" id="PTHR10127">
    <property type="entry name" value="DISCOIDIN, CUB, EGF, LAMININ , AND ZINC METALLOPROTEASE DOMAIN CONTAINING"/>
    <property type="match status" value="1"/>
</dbReference>
<gene>
    <name evidence="9" type="ORF">LOD99_3835</name>
</gene>
<dbReference type="Gene3D" id="3.40.390.10">
    <property type="entry name" value="Collagenase (Catalytic Domain)"/>
    <property type="match status" value="1"/>
</dbReference>
<dbReference type="CDD" id="cd04280">
    <property type="entry name" value="ZnMc_astacin_like"/>
    <property type="match status" value="1"/>
</dbReference>
<dbReference type="SUPFAM" id="SSF55486">
    <property type="entry name" value="Metalloproteases ('zincins'), catalytic domain"/>
    <property type="match status" value="1"/>
</dbReference>
<feature type="domain" description="Peptidase M12A" evidence="8">
    <location>
        <begin position="123"/>
        <end position="318"/>
    </location>
</feature>
<dbReference type="AlphaFoldDB" id="A0AAV7JX97"/>
<evidence type="ECO:0000256" key="4">
    <source>
        <dbReference type="ARBA" id="ARBA00022833"/>
    </source>
</evidence>
<keyword evidence="1 6" id="KW-0645">Protease</keyword>
<comment type="caution">
    <text evidence="9">The sequence shown here is derived from an EMBL/GenBank/DDBJ whole genome shotgun (WGS) entry which is preliminary data.</text>
</comment>
<keyword evidence="2 6" id="KW-0479">Metal-binding</keyword>
<feature type="signal peptide" evidence="7">
    <location>
        <begin position="1"/>
        <end position="17"/>
    </location>
</feature>
<feature type="binding site" evidence="6">
    <location>
        <position position="225"/>
    </location>
    <ligand>
        <name>Zn(2+)</name>
        <dbReference type="ChEBI" id="CHEBI:29105"/>
        <note>catalytic</note>
    </ligand>
</feature>
<dbReference type="InterPro" id="IPR006026">
    <property type="entry name" value="Peptidase_Metallo"/>
</dbReference>
<keyword evidence="4 6" id="KW-0862">Zinc</keyword>
<feature type="binding site" evidence="6">
    <location>
        <position position="215"/>
    </location>
    <ligand>
        <name>Zn(2+)</name>
        <dbReference type="ChEBI" id="CHEBI:29105"/>
        <note>catalytic</note>
    </ligand>
</feature>
<dbReference type="PROSITE" id="PS51864">
    <property type="entry name" value="ASTACIN"/>
    <property type="match status" value="1"/>
</dbReference>
<dbReference type="InterPro" id="IPR034035">
    <property type="entry name" value="Astacin-like_dom"/>
</dbReference>
<dbReference type="InterPro" id="IPR001506">
    <property type="entry name" value="Peptidase_M12A"/>
</dbReference>
<dbReference type="SMART" id="SM00235">
    <property type="entry name" value="ZnMc"/>
    <property type="match status" value="1"/>
</dbReference>
<feature type="active site" evidence="6">
    <location>
        <position position="216"/>
    </location>
</feature>
<feature type="chain" id="PRO_5043112022" description="Metalloendopeptidase" evidence="7">
    <location>
        <begin position="18"/>
        <end position="535"/>
    </location>
</feature>
<proteinExistence type="predicted"/>
<keyword evidence="3 6" id="KW-0378">Hydrolase</keyword>
<keyword evidence="10" id="KW-1185">Reference proteome</keyword>
<reference evidence="9 10" key="1">
    <citation type="journal article" date="2023" name="BMC Biol.">
        <title>The compact genome of the sponge Oopsacas minuta (Hexactinellida) is lacking key metazoan core genes.</title>
        <authorList>
            <person name="Santini S."/>
            <person name="Schenkelaars Q."/>
            <person name="Jourda C."/>
            <person name="Duchesne M."/>
            <person name="Belahbib H."/>
            <person name="Rocher C."/>
            <person name="Selva M."/>
            <person name="Riesgo A."/>
            <person name="Vervoort M."/>
            <person name="Leys S.P."/>
            <person name="Kodjabachian L."/>
            <person name="Le Bivic A."/>
            <person name="Borchiellini C."/>
            <person name="Claverie J.M."/>
            <person name="Renard E."/>
        </authorList>
    </citation>
    <scope>NUCLEOTIDE SEQUENCE [LARGE SCALE GENOMIC DNA]</scope>
    <source>
        <strain evidence="9">SPO-2</strain>
    </source>
</reference>
<keyword evidence="5 6" id="KW-0482">Metalloprotease</keyword>
<evidence type="ECO:0000256" key="7">
    <source>
        <dbReference type="RuleBase" id="RU361183"/>
    </source>
</evidence>
<evidence type="ECO:0000256" key="1">
    <source>
        <dbReference type="ARBA" id="ARBA00022670"/>
    </source>
</evidence>
<evidence type="ECO:0000313" key="10">
    <source>
        <dbReference type="Proteomes" id="UP001165289"/>
    </source>
</evidence>
<dbReference type="EC" id="3.4.24.-" evidence="7"/>
<dbReference type="InterPro" id="IPR024079">
    <property type="entry name" value="MetalloPept_cat_dom_sf"/>
</dbReference>
<protein>
    <recommendedName>
        <fullName evidence="7">Metalloendopeptidase</fullName>
        <ecNumber evidence="7">3.4.24.-</ecNumber>
    </recommendedName>
</protein>
<dbReference type="GO" id="GO:0008270">
    <property type="term" value="F:zinc ion binding"/>
    <property type="evidence" value="ECO:0007669"/>
    <property type="project" value="UniProtKB-UniRule"/>
</dbReference>
<evidence type="ECO:0000256" key="6">
    <source>
        <dbReference type="PROSITE-ProRule" id="PRU01211"/>
    </source>
</evidence>
<comment type="caution">
    <text evidence="6">Lacks conserved residue(s) required for the propagation of feature annotation.</text>
</comment>
<dbReference type="Pfam" id="PF01400">
    <property type="entry name" value="Astacin"/>
    <property type="match status" value="1"/>
</dbReference>
<accession>A0AAV7JX97</accession>
<evidence type="ECO:0000313" key="9">
    <source>
        <dbReference type="EMBL" id="KAI6653311.1"/>
    </source>
</evidence>
<evidence type="ECO:0000256" key="2">
    <source>
        <dbReference type="ARBA" id="ARBA00022723"/>
    </source>
</evidence>
<name>A0AAV7JX97_9METZ</name>
<feature type="binding site" evidence="6">
    <location>
        <position position="219"/>
    </location>
    <ligand>
        <name>Zn(2+)</name>
        <dbReference type="ChEBI" id="CHEBI:29105"/>
        <note>catalytic</note>
    </ligand>
</feature>
<dbReference type="Proteomes" id="UP001165289">
    <property type="component" value="Unassembled WGS sequence"/>
</dbReference>
<dbReference type="PANTHER" id="PTHR10127:SF780">
    <property type="entry name" value="METALLOENDOPEPTIDASE"/>
    <property type="match status" value="1"/>
</dbReference>
<dbReference type="PRINTS" id="PR00480">
    <property type="entry name" value="ASTACIN"/>
</dbReference>